<gene>
    <name evidence="7" type="ORF">MED297_11365</name>
</gene>
<evidence type="ECO:0000256" key="2">
    <source>
        <dbReference type="ARBA" id="ARBA00022692"/>
    </source>
</evidence>
<evidence type="ECO:0000256" key="4">
    <source>
        <dbReference type="ARBA" id="ARBA00023136"/>
    </source>
</evidence>
<dbReference type="SUPFAM" id="SSF103481">
    <property type="entry name" value="Multidrug resistance efflux transporter EmrE"/>
    <property type="match status" value="2"/>
</dbReference>
<dbReference type="InterPro" id="IPR037185">
    <property type="entry name" value="EmrE-like"/>
</dbReference>
<feature type="transmembrane region" description="Helical" evidence="5">
    <location>
        <begin position="215"/>
        <end position="236"/>
    </location>
</feature>
<evidence type="ECO:0000256" key="1">
    <source>
        <dbReference type="ARBA" id="ARBA00004141"/>
    </source>
</evidence>
<evidence type="ECO:0000256" key="5">
    <source>
        <dbReference type="SAM" id="Phobius"/>
    </source>
</evidence>
<proteinExistence type="predicted"/>
<dbReference type="PANTHER" id="PTHR32322:SF9">
    <property type="entry name" value="AMINO-ACID METABOLITE EFFLUX PUMP-RELATED"/>
    <property type="match status" value="1"/>
</dbReference>
<feature type="transmembrane region" description="Helical" evidence="5">
    <location>
        <begin position="66"/>
        <end position="86"/>
    </location>
</feature>
<evidence type="ECO:0000256" key="3">
    <source>
        <dbReference type="ARBA" id="ARBA00022989"/>
    </source>
</evidence>
<comment type="caution">
    <text evidence="7">The sequence shown here is derived from an EMBL/GenBank/DDBJ whole genome shotgun (WGS) entry which is preliminary data.</text>
</comment>
<keyword evidence="8" id="KW-1185">Reference proteome</keyword>
<reference evidence="7 8" key="1">
    <citation type="submission" date="2006-02" db="EMBL/GenBank/DDBJ databases">
        <authorList>
            <person name="Pinhassi J."/>
            <person name="Pedros-Alio C."/>
            <person name="Ferriera S."/>
            <person name="Johnson J."/>
            <person name="Kravitz S."/>
            <person name="Halpern A."/>
            <person name="Remington K."/>
            <person name="Beeson K."/>
            <person name="Tran B."/>
            <person name="Rogers Y.-H."/>
            <person name="Friedman R."/>
            <person name="Venter J.C."/>
        </authorList>
    </citation>
    <scope>NUCLEOTIDE SEQUENCE [LARGE SCALE GENOMIC DNA]</scope>
    <source>
        <strain evidence="7 8">MED297</strain>
    </source>
</reference>
<comment type="subcellular location">
    <subcellularLocation>
        <location evidence="1">Membrane</location>
        <topology evidence="1">Multi-pass membrane protein</topology>
    </subcellularLocation>
</comment>
<keyword evidence="4 5" id="KW-0472">Membrane</keyword>
<feature type="domain" description="EamA" evidence="6">
    <location>
        <begin position="157"/>
        <end position="290"/>
    </location>
</feature>
<organism evidence="7 8">
    <name type="scientific">Reinekea blandensis MED297</name>
    <dbReference type="NCBI Taxonomy" id="314283"/>
    <lineage>
        <taxon>Bacteria</taxon>
        <taxon>Pseudomonadati</taxon>
        <taxon>Pseudomonadota</taxon>
        <taxon>Gammaproteobacteria</taxon>
        <taxon>Oceanospirillales</taxon>
        <taxon>Saccharospirillaceae</taxon>
        <taxon>Reinekea</taxon>
    </lineage>
</organism>
<feature type="domain" description="EamA" evidence="6">
    <location>
        <begin position="9"/>
        <end position="141"/>
    </location>
</feature>
<dbReference type="Proteomes" id="UP000005953">
    <property type="component" value="Unassembled WGS sequence"/>
</dbReference>
<evidence type="ECO:0000313" key="8">
    <source>
        <dbReference type="Proteomes" id="UP000005953"/>
    </source>
</evidence>
<dbReference type="Pfam" id="PF00892">
    <property type="entry name" value="EamA"/>
    <property type="match status" value="2"/>
</dbReference>
<dbReference type="InterPro" id="IPR000620">
    <property type="entry name" value="EamA_dom"/>
</dbReference>
<feature type="transmembrane region" description="Helical" evidence="5">
    <location>
        <begin position="274"/>
        <end position="294"/>
    </location>
</feature>
<dbReference type="STRING" id="314283.MED297_11365"/>
<protein>
    <submittedName>
        <fullName evidence="7">ABC transporter, membrane spanning protein</fullName>
    </submittedName>
</protein>
<evidence type="ECO:0000259" key="6">
    <source>
        <dbReference type="Pfam" id="PF00892"/>
    </source>
</evidence>
<feature type="transmembrane region" description="Helical" evidence="5">
    <location>
        <begin position="35"/>
        <end position="54"/>
    </location>
</feature>
<dbReference type="GO" id="GO:0016020">
    <property type="term" value="C:membrane"/>
    <property type="evidence" value="ECO:0007669"/>
    <property type="project" value="UniProtKB-SubCell"/>
</dbReference>
<evidence type="ECO:0000313" key="7">
    <source>
        <dbReference type="EMBL" id="EAR10611.1"/>
    </source>
</evidence>
<feature type="transmembrane region" description="Helical" evidence="5">
    <location>
        <begin position="98"/>
        <end position="115"/>
    </location>
</feature>
<accession>A4BAZ8</accession>
<dbReference type="HOGENOM" id="CLU_033863_5_2_6"/>
<keyword evidence="3 5" id="KW-1133">Transmembrane helix</keyword>
<sequence>MTNATPSSYALLFFQGAIWGSSFQAIKFALEGFGPMTVAAGRIGLAAVMMLLYARARGHRLPRNGRVLGMLAIVGLFNCAIPFFLIPWGEQSLDSGRTAIFMATGPLIALAIAHFTTTDERLNRFKLLGFVMGFVGVLLVIGLDSFSAGAAEWLPQLAIIGAATSYAISGAIAKRVLNVSSSVFTACVLSSAALMTLPASLILETPVTDLAATGLSRPLLALIYLGLIPTGLAFLIRFHLIKTVGYTFVSQVGYLVPVFGVLFGALIFQEAITANIVTGLCLILTGIFVSRLSARHREPL</sequence>
<dbReference type="OrthoDB" id="9810556at2"/>
<dbReference type="AlphaFoldDB" id="A4BAZ8"/>
<feature type="transmembrane region" description="Helical" evidence="5">
    <location>
        <begin position="248"/>
        <end position="268"/>
    </location>
</feature>
<dbReference type="InterPro" id="IPR050638">
    <property type="entry name" value="AA-Vitamin_Transporters"/>
</dbReference>
<dbReference type="EMBL" id="AAOE01000003">
    <property type="protein sequence ID" value="EAR10611.1"/>
    <property type="molecule type" value="Genomic_DNA"/>
</dbReference>
<feature type="transmembrane region" description="Helical" evidence="5">
    <location>
        <begin position="153"/>
        <end position="171"/>
    </location>
</feature>
<feature type="transmembrane region" description="Helical" evidence="5">
    <location>
        <begin position="127"/>
        <end position="147"/>
    </location>
</feature>
<name>A4BAZ8_9GAMM</name>
<keyword evidence="2 5" id="KW-0812">Transmembrane</keyword>
<feature type="transmembrane region" description="Helical" evidence="5">
    <location>
        <begin position="183"/>
        <end position="203"/>
    </location>
</feature>
<dbReference type="PANTHER" id="PTHR32322">
    <property type="entry name" value="INNER MEMBRANE TRANSPORTER"/>
    <property type="match status" value="1"/>
</dbReference>
<dbReference type="RefSeq" id="WP_008041842.1">
    <property type="nucleotide sequence ID" value="NZ_CH724149.1"/>
</dbReference>